<evidence type="ECO:0000313" key="1">
    <source>
        <dbReference type="EMBL" id="RWY55807.1"/>
    </source>
</evidence>
<name>A0A3S3Z8Q8_9SPHI</name>
<sequence length="74" mass="8617">MENFNHVLLFKTNISCDADKALVCAMLGDRPGVEKWSVDTEDEDCVLRIVSYTLRHQEIIELINYHGYECRELI</sequence>
<evidence type="ECO:0008006" key="3">
    <source>
        <dbReference type="Google" id="ProtNLM"/>
    </source>
</evidence>
<dbReference type="SUPFAM" id="SSF55008">
    <property type="entry name" value="HMA, heavy metal-associated domain"/>
    <property type="match status" value="1"/>
</dbReference>
<dbReference type="GO" id="GO:0046872">
    <property type="term" value="F:metal ion binding"/>
    <property type="evidence" value="ECO:0007669"/>
    <property type="project" value="InterPro"/>
</dbReference>
<keyword evidence="2" id="KW-1185">Reference proteome</keyword>
<gene>
    <name evidence="1" type="ORF">EPL05_05375</name>
</gene>
<dbReference type="Proteomes" id="UP000286701">
    <property type="component" value="Unassembled WGS sequence"/>
</dbReference>
<dbReference type="InterPro" id="IPR036163">
    <property type="entry name" value="HMA_dom_sf"/>
</dbReference>
<organism evidence="1 2">
    <name type="scientific">Mucilaginibacter gilvus</name>
    <dbReference type="NCBI Taxonomy" id="2305909"/>
    <lineage>
        <taxon>Bacteria</taxon>
        <taxon>Pseudomonadati</taxon>
        <taxon>Bacteroidota</taxon>
        <taxon>Sphingobacteriia</taxon>
        <taxon>Sphingobacteriales</taxon>
        <taxon>Sphingobacteriaceae</taxon>
        <taxon>Mucilaginibacter</taxon>
    </lineage>
</organism>
<evidence type="ECO:0000313" key="2">
    <source>
        <dbReference type="Proteomes" id="UP000286701"/>
    </source>
</evidence>
<dbReference type="EMBL" id="SBIW01000002">
    <property type="protein sequence ID" value="RWY55807.1"/>
    <property type="molecule type" value="Genomic_DNA"/>
</dbReference>
<dbReference type="OrthoDB" id="1036397at2"/>
<reference evidence="1 2" key="1">
    <citation type="submission" date="2019-01" db="EMBL/GenBank/DDBJ databases">
        <title>Mucilaginibacter antarcticum sp. nov., isolated from antarctic soil.</title>
        <authorList>
            <person name="Yan Y.-Q."/>
            <person name="Du Z.-J."/>
        </authorList>
    </citation>
    <scope>NUCLEOTIDE SEQUENCE [LARGE SCALE GENOMIC DNA]</scope>
    <source>
        <strain evidence="1 2">F01003</strain>
    </source>
</reference>
<dbReference type="RefSeq" id="WP_128532841.1">
    <property type="nucleotide sequence ID" value="NZ_SBIW01000002.1"/>
</dbReference>
<comment type="caution">
    <text evidence="1">The sequence shown here is derived from an EMBL/GenBank/DDBJ whole genome shotgun (WGS) entry which is preliminary data.</text>
</comment>
<dbReference type="Gene3D" id="3.30.70.100">
    <property type="match status" value="1"/>
</dbReference>
<protein>
    <recommendedName>
        <fullName evidence="3">Copper chaperone</fullName>
    </recommendedName>
</protein>
<dbReference type="AlphaFoldDB" id="A0A3S3Z8Q8"/>
<accession>A0A3S3Z8Q8</accession>
<proteinExistence type="predicted"/>